<keyword evidence="2" id="KW-1185">Reference proteome</keyword>
<dbReference type="AlphaFoldDB" id="A0A2I2KZX5"/>
<dbReference type="EMBL" id="FZMO01000529">
    <property type="protein sequence ID" value="SNQ51205.1"/>
    <property type="molecule type" value="Genomic_DNA"/>
</dbReference>
<reference evidence="1 2" key="1">
    <citation type="submission" date="2017-06" db="EMBL/GenBank/DDBJ databases">
        <authorList>
            <person name="Kim H.J."/>
            <person name="Triplett B.A."/>
        </authorList>
    </citation>
    <scope>NUCLEOTIDE SEQUENCE [LARGE SCALE GENOMIC DNA]</scope>
    <source>
        <strain evidence="1">FRACA_ARgP5</strain>
    </source>
</reference>
<protein>
    <recommendedName>
        <fullName evidence="3">MftR C-terminal domain-containing protein</fullName>
    </recommendedName>
</protein>
<evidence type="ECO:0000313" key="2">
    <source>
        <dbReference type="Proteomes" id="UP000234331"/>
    </source>
</evidence>
<evidence type="ECO:0008006" key="3">
    <source>
        <dbReference type="Google" id="ProtNLM"/>
    </source>
</evidence>
<proteinExistence type="predicted"/>
<dbReference type="Proteomes" id="UP000234331">
    <property type="component" value="Unassembled WGS sequence"/>
</dbReference>
<evidence type="ECO:0000313" key="1">
    <source>
        <dbReference type="EMBL" id="SNQ51205.1"/>
    </source>
</evidence>
<name>A0A2I2KZX5_9ACTN</name>
<gene>
    <name evidence="1" type="ORF">FRACA_630021</name>
</gene>
<accession>A0A2I2KZX5</accession>
<organism evidence="1 2">
    <name type="scientific">Frankia canadensis</name>
    <dbReference type="NCBI Taxonomy" id="1836972"/>
    <lineage>
        <taxon>Bacteria</taxon>
        <taxon>Bacillati</taxon>
        <taxon>Actinomycetota</taxon>
        <taxon>Actinomycetes</taxon>
        <taxon>Frankiales</taxon>
        <taxon>Frankiaceae</taxon>
        <taxon>Frankia</taxon>
    </lineage>
</organism>
<sequence length="86" mass="9286">MAITASSTELATYPLEAMQTHSAVIAGELARHRPAATDEADRLALTWLANGVLVVALSKWLEGDLRHPLPALTLRSIERVRAAATR</sequence>